<accession>A0A401IPD7</accession>
<dbReference type="EMBL" id="BFCE01000004">
    <property type="protein sequence ID" value="GBG35477.1"/>
    <property type="molecule type" value="Genomic_DNA"/>
</dbReference>
<name>A0A401IPD7_9VIRU</name>
<comment type="caution">
    <text evidence="1">The sequence shown here is derived from an EMBL/GenBank/DDBJ whole genome shotgun (WGS) entry which is preliminary data.</text>
</comment>
<organism evidence="1">
    <name type="scientific">Metapenaeus ensis nimavirus</name>
    <dbReference type="NCBI Taxonomy" id="2133794"/>
    <lineage>
        <taxon>Viruses</taxon>
        <taxon>Viruses incertae sedis</taxon>
        <taxon>Naldaviricetes</taxon>
        <taxon>Nimaviridae</taxon>
    </lineage>
</organism>
<evidence type="ECO:0000313" key="1">
    <source>
        <dbReference type="EMBL" id="GBG35477.1"/>
    </source>
</evidence>
<reference evidence="1" key="1">
    <citation type="journal article" date="2018" name="J. Virol.">
        <title>Crustacean Genome Exploration Reveals the Evolutionary Origin of White Spot Syndrome Virus.</title>
        <authorList>
            <person name="Kawato S."/>
            <person name="Shitara A."/>
            <person name="Wang Y."/>
            <person name="Nozaki R."/>
            <person name="Kondo H."/>
            <person name="Hirono I."/>
        </authorList>
    </citation>
    <scope>NUCLEOTIDE SEQUENCE</scope>
    <source>
        <strain evidence="1">Mikawa-1</strain>
    </source>
</reference>
<sequence length="598" mass="65063">MDAQKAEKLVRWFNDLACGCPMSVRVSRVLGSLGGGVDAASIRSRPKLEKAAAEKVPERISSLIEGVLLERALFTPDLAAAAFDVSDKLTYCTCNTTRGNFNLSSMMVWLPNGSSLTPNSPMKVTCPSCTIEYNNGGNGDKKPVPLISFFRHKAEQEVSVEKAETKQLYAAVLGVSGGCGVYNRSRQATFNGSWTCLLFNDKNLTTVEAEVVVSNRISHSVRLQPLCICPELLYAVCSIEGGSEFAYRVRDLAVVGGGEFLYFKYTIFEEHGPFDSRTDLKYLVDTEPVSEPGCLMAAAAAAASSGSSGGGGGSGGSRHGEDGEEIVAQKRGDNMDWPSSHCLSSPLKRRKVNVEEVSRMSLINEVDTQSLLMTVLGGAKRTGVKRRVAGSFIERGNSKKKRRDEAACGPTATVVATSDNQEIDKCKANYILPSPQIEEQTIESYQRHSHMTTTTKVAKHPIRIGANTFNVDVRPFRKRYVMPPSHILFSPPLILRMSFNCYKVITGAPAFFDRIEVEGPSGPTVLNNNAAHSATLKVLSYIRENSLKRWVKTAQSKGLNLLIKTPTTSIGIPVTTREIRNRQLCTATTLSMLAGLAK</sequence>
<protein>
    <submittedName>
        <fullName evidence="1">Wsv440-like protein</fullName>
    </submittedName>
</protein>
<proteinExistence type="predicted"/>